<comment type="similarity">
    <text evidence="7">Belongs to the binding-protein-dependent transport system permease family. CysTW subfamily.</text>
</comment>
<dbReference type="GO" id="GO:0015419">
    <property type="term" value="F:ABC-type sulfate transporter activity"/>
    <property type="evidence" value="ECO:0007669"/>
    <property type="project" value="UniProtKB-UniRule"/>
</dbReference>
<geneLocation type="chloroplast" evidence="9"/>
<keyword evidence="6 7" id="KW-0472">Membrane</keyword>
<evidence type="ECO:0000313" key="9">
    <source>
        <dbReference type="EMBL" id="CEO91097.1"/>
    </source>
</evidence>
<dbReference type="GO" id="GO:0031969">
    <property type="term" value="C:chloroplast membrane"/>
    <property type="evidence" value="ECO:0007669"/>
    <property type="project" value="UniProtKB-SubCell"/>
</dbReference>
<dbReference type="Pfam" id="PF00528">
    <property type="entry name" value="BPD_transp_1"/>
    <property type="match status" value="1"/>
</dbReference>
<comment type="function">
    <text evidence="7">Part of the ABC transporter complex (TC 3.A.1.6.1) involved in sulfate/thiosulfate import.</text>
</comment>
<feature type="transmembrane region" description="Helical" evidence="7">
    <location>
        <begin position="240"/>
        <end position="260"/>
    </location>
</feature>
<comment type="caution">
    <text evidence="7">Lacks conserved residue(s) required for the propagation of feature annotation.</text>
</comment>
<dbReference type="GeneID" id="24020552"/>
<accession>A0A0D6E2U6</accession>
<feature type="transmembrane region" description="Helical" evidence="7">
    <location>
        <begin position="126"/>
        <end position="149"/>
    </location>
</feature>
<dbReference type="NCBIfam" id="TIGR00969">
    <property type="entry name" value="3a0106s02"/>
    <property type="match status" value="1"/>
</dbReference>
<dbReference type="PROSITE" id="PS50928">
    <property type="entry name" value="ABC_TM1"/>
    <property type="match status" value="1"/>
</dbReference>
<dbReference type="InterPro" id="IPR000515">
    <property type="entry name" value="MetI-like"/>
</dbReference>
<dbReference type="RefSeq" id="YP_009130567.1">
    <property type="nucleotide sequence ID" value="NC_026796.1"/>
</dbReference>
<reference evidence="9" key="1">
    <citation type="journal article" date="2015" name="BMC Genomics">
        <title>The chloroplast genomes of Bryopsis plumosa and Tydemania expeditionis (Bryopsidales, Chlorophyta): compact genomes and genes of bacterial origin.</title>
        <authorList>
            <person name="Leliaert F."/>
            <person name="Lopez-Bautista J.M."/>
        </authorList>
    </citation>
    <scope>NUCLEOTIDE SEQUENCE</scope>
    <source>
        <strain evidence="9">FL1151</strain>
    </source>
</reference>
<organism evidence="9">
    <name type="scientific">Tydemania expeditionis</name>
    <name type="common">Green alga</name>
    <dbReference type="NCBI Taxonomy" id="325645"/>
    <lineage>
        <taxon>Eukaryota</taxon>
        <taxon>Viridiplantae</taxon>
        <taxon>Chlorophyta</taxon>
        <taxon>core chlorophytes</taxon>
        <taxon>Ulvophyceae</taxon>
        <taxon>TCBD clade</taxon>
        <taxon>Bryopsidales</taxon>
        <taxon>Halimedineae</taxon>
        <taxon>Halimedaceae</taxon>
        <taxon>Udoteae</taxon>
        <taxon>Tydemania</taxon>
    </lineage>
</organism>
<keyword evidence="2 7" id="KW-0813">Transport</keyword>
<evidence type="ECO:0000256" key="7">
    <source>
        <dbReference type="RuleBase" id="RU366001"/>
    </source>
</evidence>
<keyword evidence="5 7" id="KW-0764">Sulfate transport</keyword>
<evidence type="ECO:0000256" key="1">
    <source>
        <dbReference type="ARBA" id="ARBA00004446"/>
    </source>
</evidence>
<dbReference type="InterPro" id="IPR035906">
    <property type="entry name" value="MetI-like_sf"/>
</dbReference>
<keyword evidence="4 7" id="KW-1133">Transmembrane helix</keyword>
<dbReference type="CDD" id="cd06261">
    <property type="entry name" value="TM_PBP2"/>
    <property type="match status" value="1"/>
</dbReference>
<dbReference type="PANTHER" id="PTHR30406">
    <property type="entry name" value="SULFATE TRANSPORT SYSTEM PERMEASE PROTEIN"/>
    <property type="match status" value="1"/>
</dbReference>
<gene>
    <name evidence="9" type="primary">cysT</name>
</gene>
<comment type="subcellular location">
    <subcellularLocation>
        <location evidence="1">Plastid membrane</location>
        <topology evidence="1">Multi-pass membrane protein</topology>
    </subcellularLocation>
    <subcellularLocation>
        <location evidence="7">Plastid</location>
        <location evidence="7">Chloroplast membrane</location>
        <topology evidence="7">Multi-pass membrane protein</topology>
    </subcellularLocation>
</comment>
<keyword evidence="3 7" id="KW-0812">Transmembrane</keyword>
<evidence type="ECO:0000256" key="3">
    <source>
        <dbReference type="ARBA" id="ARBA00022692"/>
    </source>
</evidence>
<evidence type="ECO:0000256" key="6">
    <source>
        <dbReference type="ARBA" id="ARBA00023136"/>
    </source>
</evidence>
<evidence type="ECO:0000256" key="4">
    <source>
        <dbReference type="ARBA" id="ARBA00022989"/>
    </source>
</evidence>
<proteinExistence type="inferred from homology"/>
<dbReference type="InterPro" id="IPR005667">
    <property type="entry name" value="Sulph_transpt2"/>
</dbReference>
<dbReference type="Gene3D" id="1.10.3720.10">
    <property type="entry name" value="MetI-like"/>
    <property type="match status" value="1"/>
</dbReference>
<keyword evidence="9" id="KW-0150">Chloroplast</keyword>
<feature type="transmembrane region" description="Helical" evidence="7">
    <location>
        <begin position="7"/>
        <end position="29"/>
    </location>
</feature>
<dbReference type="PANTHER" id="PTHR30406:SF8">
    <property type="entry name" value="SULFATE TRANSPORT SYSTEM PERMEASE PROTEIN CYST"/>
    <property type="match status" value="1"/>
</dbReference>
<feature type="domain" description="ABC transmembrane type-1" evidence="8">
    <location>
        <begin position="53"/>
        <end position="256"/>
    </location>
</feature>
<evidence type="ECO:0000259" key="8">
    <source>
        <dbReference type="PROSITE" id="PS50928"/>
    </source>
</evidence>
<evidence type="ECO:0000256" key="2">
    <source>
        <dbReference type="ARBA" id="ARBA00022448"/>
    </source>
</evidence>
<protein>
    <recommendedName>
        <fullName evidence="7">Sulfate transport system permease protein CysT</fullName>
    </recommendedName>
</protein>
<dbReference type="NCBIfam" id="TIGR02139">
    <property type="entry name" value="permease_CysT"/>
    <property type="match status" value="1"/>
</dbReference>
<name>A0A0D6E2U6_TYDEX</name>
<dbReference type="AlphaFoldDB" id="A0A0D6E2U6"/>
<feature type="transmembrane region" description="Helical" evidence="7">
    <location>
        <begin position="55"/>
        <end position="79"/>
    </location>
</feature>
<evidence type="ECO:0000256" key="5">
    <source>
        <dbReference type="ARBA" id="ARBA00023032"/>
    </source>
</evidence>
<keyword evidence="7 9" id="KW-0934">Plastid</keyword>
<sequence length="264" mass="29776">MRIFISLYFLTFLVFPIIVLFSTSMGTFFDSRGLLHYEPFWLKAFSPVALCTYHLSFSLSFVACFINTFFGFLVAWVLVRYNFPGKKLFDAIIDLPFCLPTSVAGLSFCAIYGSKGWLGRFLIKNGIQVVFTKLGILLAMIFVSLPFVVRSVQPVLIEIDTQLEEAAWCLGATSWETFSKVLFPTLVPAIFTGIVLSFSRCIGEYGSIVLLSSNFPFKDLITPVLIFQCLEQYDYTGATIFGSVLLFFCFCLFFVANNLINLLK</sequence>
<dbReference type="GO" id="GO:0005886">
    <property type="term" value="C:plasma membrane"/>
    <property type="evidence" value="ECO:0007669"/>
    <property type="project" value="InterPro"/>
</dbReference>
<feature type="transmembrane region" description="Helical" evidence="7">
    <location>
        <begin position="91"/>
        <end position="114"/>
    </location>
</feature>
<dbReference type="InterPro" id="IPR011865">
    <property type="entry name" value="CysT_permease"/>
</dbReference>
<dbReference type="EMBL" id="LN810505">
    <property type="protein sequence ID" value="CEO91097.1"/>
    <property type="molecule type" value="Genomic_DNA"/>
</dbReference>
<dbReference type="SUPFAM" id="SSF161098">
    <property type="entry name" value="MetI-like"/>
    <property type="match status" value="1"/>
</dbReference>
<feature type="transmembrane region" description="Helical" evidence="7">
    <location>
        <begin position="181"/>
        <end position="199"/>
    </location>
</feature>